<evidence type="ECO:0000256" key="1">
    <source>
        <dbReference type="ARBA" id="ARBA00023242"/>
    </source>
</evidence>
<gene>
    <name evidence="3" type="ORF">AAL_08352</name>
</gene>
<protein>
    <submittedName>
        <fullName evidence="3">Transcription factor</fullName>
    </submittedName>
</protein>
<accession>A0A167VHQ5</accession>
<evidence type="ECO:0000259" key="2">
    <source>
        <dbReference type="SMART" id="SM00906"/>
    </source>
</evidence>
<evidence type="ECO:0000313" key="3">
    <source>
        <dbReference type="EMBL" id="KZZ87546.1"/>
    </source>
</evidence>
<feature type="domain" description="Xylanolytic transcriptional activator regulatory" evidence="2">
    <location>
        <begin position="14"/>
        <end position="80"/>
    </location>
</feature>
<dbReference type="CDD" id="cd12148">
    <property type="entry name" value="fungal_TF_MHR"/>
    <property type="match status" value="1"/>
</dbReference>
<dbReference type="GO" id="GO:0003677">
    <property type="term" value="F:DNA binding"/>
    <property type="evidence" value="ECO:0007669"/>
    <property type="project" value="InterPro"/>
</dbReference>
<evidence type="ECO:0000313" key="4">
    <source>
        <dbReference type="Proteomes" id="UP000078544"/>
    </source>
</evidence>
<reference evidence="3 4" key="1">
    <citation type="journal article" date="2016" name="Genome Biol. Evol.">
        <title>Divergent and convergent evolution of fungal pathogenicity.</title>
        <authorList>
            <person name="Shang Y."/>
            <person name="Xiao G."/>
            <person name="Zheng P."/>
            <person name="Cen K."/>
            <person name="Zhan S."/>
            <person name="Wang C."/>
        </authorList>
    </citation>
    <scope>NUCLEOTIDE SEQUENCE [LARGE SCALE GENOMIC DNA]</scope>
    <source>
        <strain evidence="3 4">RCEF 2490</strain>
    </source>
</reference>
<dbReference type="EMBL" id="AZGY01000036">
    <property type="protein sequence ID" value="KZZ87546.1"/>
    <property type="molecule type" value="Genomic_DNA"/>
</dbReference>
<dbReference type="SMART" id="SM00906">
    <property type="entry name" value="Fungal_trans"/>
    <property type="match status" value="1"/>
</dbReference>
<dbReference type="STRING" id="1081109.A0A167VHQ5"/>
<dbReference type="Proteomes" id="UP000078544">
    <property type="component" value="Unassembled WGS sequence"/>
</dbReference>
<sequence>MAVFASGGCGLQLNEMFVNEAICMARTLRLHKSSTTDVGMLKTFWTIYSMEKMSSFTEGIASLMADEDIGCSLPIAPESMFGGIAGIMPLSALFILFDFIIHNRHHPDTGENLACLEAAAEYFRLLDMASGGELPGHIISEFASIALHYLGKLRGYNPEPDPCLQPASDSIGSTEPIQSSSFCDKLELFNQSLLDGTVLPYQEEDKLKTVFGWVFPDWGEFP</sequence>
<name>A0A167VHQ5_9HYPO</name>
<organism evidence="3 4">
    <name type="scientific">Moelleriella libera RCEF 2490</name>
    <dbReference type="NCBI Taxonomy" id="1081109"/>
    <lineage>
        <taxon>Eukaryota</taxon>
        <taxon>Fungi</taxon>
        <taxon>Dikarya</taxon>
        <taxon>Ascomycota</taxon>
        <taxon>Pezizomycotina</taxon>
        <taxon>Sordariomycetes</taxon>
        <taxon>Hypocreomycetidae</taxon>
        <taxon>Hypocreales</taxon>
        <taxon>Clavicipitaceae</taxon>
        <taxon>Moelleriella</taxon>
    </lineage>
</organism>
<dbReference type="GO" id="GO:0008270">
    <property type="term" value="F:zinc ion binding"/>
    <property type="evidence" value="ECO:0007669"/>
    <property type="project" value="InterPro"/>
</dbReference>
<keyword evidence="4" id="KW-1185">Reference proteome</keyword>
<dbReference type="AlphaFoldDB" id="A0A167VHQ5"/>
<dbReference type="OrthoDB" id="39175at2759"/>
<proteinExistence type="predicted"/>
<keyword evidence="1" id="KW-0539">Nucleus</keyword>
<dbReference type="Pfam" id="PF04082">
    <property type="entry name" value="Fungal_trans"/>
    <property type="match status" value="1"/>
</dbReference>
<dbReference type="InterPro" id="IPR007219">
    <property type="entry name" value="XnlR_reg_dom"/>
</dbReference>
<comment type="caution">
    <text evidence="3">The sequence shown here is derived from an EMBL/GenBank/DDBJ whole genome shotgun (WGS) entry which is preliminary data.</text>
</comment>
<dbReference type="GO" id="GO:0006351">
    <property type="term" value="P:DNA-templated transcription"/>
    <property type="evidence" value="ECO:0007669"/>
    <property type="project" value="InterPro"/>
</dbReference>